<accession>W3VFL2</accession>
<keyword evidence="3" id="KW-1185">Reference proteome</keyword>
<organism evidence="2 3">
    <name type="scientific">Moesziomyces aphidis</name>
    <name type="common">Pseudozyma aphidis</name>
    <dbReference type="NCBI Taxonomy" id="84754"/>
    <lineage>
        <taxon>Eukaryota</taxon>
        <taxon>Fungi</taxon>
        <taxon>Dikarya</taxon>
        <taxon>Basidiomycota</taxon>
        <taxon>Ustilaginomycotina</taxon>
        <taxon>Ustilaginomycetes</taxon>
        <taxon>Ustilaginales</taxon>
        <taxon>Ustilaginaceae</taxon>
        <taxon>Moesziomyces</taxon>
    </lineage>
</organism>
<feature type="region of interest" description="Disordered" evidence="1">
    <location>
        <begin position="405"/>
        <end position="429"/>
    </location>
</feature>
<feature type="region of interest" description="Disordered" evidence="1">
    <location>
        <begin position="533"/>
        <end position="564"/>
    </location>
</feature>
<evidence type="ECO:0000313" key="3">
    <source>
        <dbReference type="Proteomes" id="UP000019462"/>
    </source>
</evidence>
<protein>
    <submittedName>
        <fullName evidence="2">Uncharacterized protein</fullName>
    </submittedName>
</protein>
<proteinExistence type="predicted"/>
<dbReference type="OrthoDB" id="2546621at2759"/>
<reference evidence="2 3" key="1">
    <citation type="journal article" date="2014" name="Genome Announc.">
        <title>Genome sequence of the basidiomycetous fungus Pseudozyma aphidis DSM70725, an efficient producer of biosurfactant mannosylerythritol lipids.</title>
        <authorList>
            <person name="Lorenz S."/>
            <person name="Guenther M."/>
            <person name="Grumaz C."/>
            <person name="Rupp S."/>
            <person name="Zibek S."/>
            <person name="Sohn K."/>
        </authorList>
    </citation>
    <scope>NUCLEOTIDE SEQUENCE [LARGE SCALE GENOMIC DNA]</scope>
    <source>
        <strain evidence="3">ATCC 32657 / CBS 517.83 / DSM 70725 / JCM 10318 / NBRC 10182 / NRRL Y-7954 / St-0401</strain>
    </source>
</reference>
<feature type="region of interest" description="Disordered" evidence="1">
    <location>
        <begin position="1"/>
        <end position="53"/>
    </location>
</feature>
<dbReference type="Proteomes" id="UP000019462">
    <property type="component" value="Unassembled WGS sequence"/>
</dbReference>
<name>W3VFL2_MOEAP</name>
<sequence length="585" mass="60944">MDPEEDASAGAALHLGKAKGKMDFDPANRDVPTPRYELESGSEDELEAETSRRGAQESLRLLRADGSDAAGALESGSKLVILVAGAGMALLGSLGASAPAQQYTLQAGGEQHAGVGVVDSTAGDKLTVAVVAPPPSTHSSRFHGMARTLLEATKPSSVVIVDSYSPQDQLHRSAYECESDAESEAPIKYLASLHFLAGNKVDAKRMAPLRAPEAASGPGAAFFSEAIVRDVPALLTLLEDVSFQSHVQLYGSLGSARLSASSSQALAAVTGLSATKTNTCTRTILDFATARRTQPAANLAVLGDGNIERSLYDDPPALPHVATRVNAGLWHGLAGEVLQLDAAQRSSAQLSASSSSSTASPLLSAQPFPLGSAWTAAVHRPPANGNGSLGLPGITIFGLGPPISSSSLSPQPQPQPQHHLHLHPHPPTHPLTHSLNLPALLCVPRTLILLQGLASSFVTSASARFSPFSARPPGSIAPPRPDLIALTCSSDCTCTSTRVDCPAPACTIVHRSRQTPLPCRAVPCRAAVVPHRAVPHSPTSSSDAHPWPLHPTQPRPDHLDPHSPHCLLVISSTSQLPRLLDPSKL</sequence>
<dbReference type="EMBL" id="AWNI01000042">
    <property type="protein sequence ID" value="ETS59612.1"/>
    <property type="molecule type" value="Genomic_DNA"/>
</dbReference>
<gene>
    <name evidence="2" type="ORF">PaG_06536</name>
</gene>
<dbReference type="HOGENOM" id="CLU_466238_0_0_1"/>
<evidence type="ECO:0000313" key="2">
    <source>
        <dbReference type="EMBL" id="ETS59612.1"/>
    </source>
</evidence>
<comment type="caution">
    <text evidence="2">The sequence shown here is derived from an EMBL/GenBank/DDBJ whole genome shotgun (WGS) entry which is preliminary data.</text>
</comment>
<dbReference type="AlphaFoldDB" id="W3VFL2"/>
<evidence type="ECO:0000256" key="1">
    <source>
        <dbReference type="SAM" id="MobiDB-lite"/>
    </source>
</evidence>